<feature type="region of interest" description="Disordered" evidence="7">
    <location>
        <begin position="484"/>
        <end position="505"/>
    </location>
</feature>
<dbReference type="InterPro" id="IPR037241">
    <property type="entry name" value="E2F-DP_heterodim"/>
</dbReference>
<dbReference type="PANTHER" id="PTHR12081:SF51">
    <property type="entry name" value="TRANSCRIPTION FACTOR E2FC"/>
    <property type="match status" value="1"/>
</dbReference>
<dbReference type="InterPro" id="IPR032198">
    <property type="entry name" value="E2F_CC-MB"/>
</dbReference>
<keyword evidence="2 6" id="KW-0805">Transcription regulation</keyword>
<feature type="compositionally biased region" description="Basic and acidic residues" evidence="7">
    <location>
        <begin position="35"/>
        <end position="56"/>
    </location>
</feature>
<dbReference type="GO" id="GO:0090575">
    <property type="term" value="C:RNA polymerase II transcription regulator complex"/>
    <property type="evidence" value="ECO:0007669"/>
    <property type="project" value="TreeGrafter"/>
</dbReference>
<dbReference type="Gene3D" id="1.10.10.10">
    <property type="entry name" value="Winged helix-like DNA-binding domain superfamily/Winged helix DNA-binding domain"/>
    <property type="match status" value="1"/>
</dbReference>
<evidence type="ECO:0000313" key="9">
    <source>
        <dbReference type="EMBL" id="KAK7352252.1"/>
    </source>
</evidence>
<accession>A0AAN9MHX7</accession>
<gene>
    <name evidence="9" type="ORF">VNO80_17671</name>
</gene>
<dbReference type="SMART" id="SM01372">
    <property type="entry name" value="E2F_TDP"/>
    <property type="match status" value="1"/>
</dbReference>
<feature type="compositionally biased region" description="Polar residues" evidence="7">
    <location>
        <begin position="494"/>
        <end position="505"/>
    </location>
</feature>
<feature type="domain" description="E2F/DP family winged-helix DNA-binding" evidence="8">
    <location>
        <begin position="268"/>
        <end position="333"/>
    </location>
</feature>
<dbReference type="EMBL" id="JAYMYR010000007">
    <property type="protein sequence ID" value="KAK7352252.1"/>
    <property type="molecule type" value="Genomic_DNA"/>
</dbReference>
<comment type="caution">
    <text evidence="9">The sequence shown here is derived from an EMBL/GenBank/DDBJ whole genome shotgun (WGS) entry which is preliminary data.</text>
</comment>
<evidence type="ECO:0000256" key="7">
    <source>
        <dbReference type="SAM" id="MobiDB-lite"/>
    </source>
</evidence>
<dbReference type="CDD" id="cd14660">
    <property type="entry name" value="E2F_DD"/>
    <property type="match status" value="1"/>
</dbReference>
<keyword evidence="3 6" id="KW-0238">DNA-binding</keyword>
<sequence>MECILELDRERGPRRKSRIEREAQEGKVGQRGRGPRRESRVERERGPNTGEGERKENKRRGGVCIRTQLTAFFALVLAATQSHLITISHHSLFTQQHISSLLFLPKFIISLSSPFSISISISRCYITVSLLLLPALSVSQTLSSLLFSSPLMSTSGEDHHQPHPPPHPSQFKFHLLHSSSHFSPLPHSLFPNFPLSQRYESNNFKSHTSNLEVAPDMSKTVNLPPPVQIEPSVRGKQNGKSKLSRNTKSGTHRPGADSPNSTVVNNCRYDSSLGLLTKKFVSLIQDATDGTLDLNKTAEILEVQKRRIYDITNVLEGVGLIEKTSKNHIQWKGCDGLGPRELEDQINSLKAEVESLYARECELDDCIRKKQELLRNLEESESSQKYLFLTKEEILSLPCFQNQEIIAIKAPKASFIEVPDPDEELVFRQRQYKMIVRSATGPIYLYLLSKDDCKDEDDDSVKRVKLMDPSWNSEHYRKRGVGLLESQDDKKNTSESFNFQGSQSSGIQEITPTDFEMEDDYWFQSDPGVRLTELWENEPLMQIDELGDD</sequence>
<dbReference type="InterPro" id="IPR036388">
    <property type="entry name" value="WH-like_DNA-bd_sf"/>
</dbReference>
<reference evidence="9 10" key="1">
    <citation type="submission" date="2024-01" db="EMBL/GenBank/DDBJ databases">
        <title>The genomes of 5 underutilized Papilionoideae crops provide insights into root nodulation and disease resistanc.</title>
        <authorList>
            <person name="Jiang F."/>
        </authorList>
    </citation>
    <scope>NUCLEOTIDE SEQUENCE [LARGE SCALE GENOMIC DNA]</scope>
    <source>
        <strain evidence="9">JINMINGXINNONG_FW02</strain>
        <tissue evidence="9">Leaves</tissue>
    </source>
</reference>
<feature type="compositionally biased region" description="Basic and acidic residues" evidence="7">
    <location>
        <begin position="1"/>
        <end position="11"/>
    </location>
</feature>
<protein>
    <recommendedName>
        <fullName evidence="8">E2F/DP family winged-helix DNA-binding domain-containing protein</fullName>
    </recommendedName>
</protein>
<dbReference type="InterPro" id="IPR003316">
    <property type="entry name" value="E2F_WHTH_DNA-bd_dom"/>
</dbReference>
<dbReference type="FunFam" id="1.10.10.10:FF:000008">
    <property type="entry name" value="E2F transcription factor 1"/>
    <property type="match status" value="1"/>
</dbReference>
<comment type="similarity">
    <text evidence="1 6">Belongs to the E2F/DP family.</text>
</comment>
<keyword evidence="10" id="KW-1185">Reference proteome</keyword>
<name>A0AAN9MHX7_PHACN</name>
<evidence type="ECO:0000256" key="5">
    <source>
        <dbReference type="ARBA" id="ARBA00023306"/>
    </source>
</evidence>
<feature type="region of interest" description="Disordered" evidence="7">
    <location>
        <begin position="1"/>
        <end position="59"/>
    </location>
</feature>
<dbReference type="InterPro" id="IPR015633">
    <property type="entry name" value="E2F"/>
</dbReference>
<dbReference type="AlphaFoldDB" id="A0AAN9MHX7"/>
<keyword evidence="6" id="KW-0539">Nucleus</keyword>
<dbReference type="Pfam" id="PF02319">
    <property type="entry name" value="WHD_E2F_TDP"/>
    <property type="match status" value="1"/>
</dbReference>
<feature type="region of interest" description="Disordered" evidence="7">
    <location>
        <begin position="218"/>
        <end position="263"/>
    </location>
</feature>
<evidence type="ECO:0000259" key="8">
    <source>
        <dbReference type="SMART" id="SM01372"/>
    </source>
</evidence>
<dbReference type="SUPFAM" id="SSF144074">
    <property type="entry name" value="E2F-DP heterodimerization region"/>
    <property type="match status" value="1"/>
</dbReference>
<evidence type="ECO:0000256" key="3">
    <source>
        <dbReference type="ARBA" id="ARBA00023125"/>
    </source>
</evidence>
<evidence type="ECO:0000256" key="6">
    <source>
        <dbReference type="RuleBase" id="RU003796"/>
    </source>
</evidence>
<organism evidence="9 10">
    <name type="scientific">Phaseolus coccineus</name>
    <name type="common">Scarlet runner bean</name>
    <name type="synonym">Phaseolus multiflorus</name>
    <dbReference type="NCBI Taxonomy" id="3886"/>
    <lineage>
        <taxon>Eukaryota</taxon>
        <taxon>Viridiplantae</taxon>
        <taxon>Streptophyta</taxon>
        <taxon>Embryophyta</taxon>
        <taxon>Tracheophyta</taxon>
        <taxon>Spermatophyta</taxon>
        <taxon>Magnoliopsida</taxon>
        <taxon>eudicotyledons</taxon>
        <taxon>Gunneridae</taxon>
        <taxon>Pentapetalae</taxon>
        <taxon>rosids</taxon>
        <taxon>fabids</taxon>
        <taxon>Fabales</taxon>
        <taxon>Fabaceae</taxon>
        <taxon>Papilionoideae</taxon>
        <taxon>50 kb inversion clade</taxon>
        <taxon>NPAAA clade</taxon>
        <taxon>indigoferoid/millettioid clade</taxon>
        <taxon>Phaseoleae</taxon>
        <taxon>Phaseolus</taxon>
    </lineage>
</organism>
<dbReference type="InterPro" id="IPR036390">
    <property type="entry name" value="WH_DNA-bd_sf"/>
</dbReference>
<keyword evidence="4 6" id="KW-0804">Transcription</keyword>
<dbReference type="PANTHER" id="PTHR12081">
    <property type="entry name" value="TRANSCRIPTION FACTOR E2F"/>
    <property type="match status" value="1"/>
</dbReference>
<keyword evidence="5" id="KW-0131">Cell cycle</keyword>
<evidence type="ECO:0000256" key="4">
    <source>
        <dbReference type="ARBA" id="ARBA00023163"/>
    </source>
</evidence>
<comment type="subcellular location">
    <subcellularLocation>
        <location evidence="6">Nucleus</location>
    </subcellularLocation>
</comment>
<dbReference type="SUPFAM" id="SSF46785">
    <property type="entry name" value="Winged helix' DNA-binding domain"/>
    <property type="match status" value="1"/>
</dbReference>
<evidence type="ECO:0000256" key="2">
    <source>
        <dbReference type="ARBA" id="ARBA00023015"/>
    </source>
</evidence>
<evidence type="ECO:0000256" key="1">
    <source>
        <dbReference type="ARBA" id="ARBA00010940"/>
    </source>
</evidence>
<dbReference type="Pfam" id="PF16421">
    <property type="entry name" value="E2F_CC-MB"/>
    <property type="match status" value="1"/>
</dbReference>
<dbReference type="GO" id="GO:0000981">
    <property type="term" value="F:DNA-binding transcription factor activity, RNA polymerase II-specific"/>
    <property type="evidence" value="ECO:0007669"/>
    <property type="project" value="TreeGrafter"/>
</dbReference>
<proteinExistence type="inferred from homology"/>
<dbReference type="GO" id="GO:0046983">
    <property type="term" value="F:protein dimerization activity"/>
    <property type="evidence" value="ECO:0007669"/>
    <property type="project" value="InterPro"/>
</dbReference>
<dbReference type="Gene3D" id="6.10.250.540">
    <property type="match status" value="1"/>
</dbReference>
<dbReference type="GO" id="GO:0000978">
    <property type="term" value="F:RNA polymerase II cis-regulatory region sequence-specific DNA binding"/>
    <property type="evidence" value="ECO:0007669"/>
    <property type="project" value="InterPro"/>
</dbReference>
<dbReference type="Proteomes" id="UP001374584">
    <property type="component" value="Unassembled WGS sequence"/>
</dbReference>
<evidence type="ECO:0000313" key="10">
    <source>
        <dbReference type="Proteomes" id="UP001374584"/>
    </source>
</evidence>